<gene>
    <name evidence="2" type="ORF">BsIDN1_08430</name>
</gene>
<keyword evidence="1" id="KW-1133">Transmembrane helix</keyword>
<dbReference type="AlphaFoldDB" id="A0A5S9M384"/>
<organism evidence="2 3">
    <name type="scientific">Bacillus safensis</name>
    <dbReference type="NCBI Taxonomy" id="561879"/>
    <lineage>
        <taxon>Bacteria</taxon>
        <taxon>Bacillati</taxon>
        <taxon>Bacillota</taxon>
        <taxon>Bacilli</taxon>
        <taxon>Bacillales</taxon>
        <taxon>Bacillaceae</taxon>
        <taxon>Bacillus</taxon>
    </lineage>
</organism>
<evidence type="ECO:0000256" key="1">
    <source>
        <dbReference type="SAM" id="Phobius"/>
    </source>
</evidence>
<accession>A0A5S9M384</accession>
<proteinExistence type="predicted"/>
<protein>
    <submittedName>
        <fullName evidence="2">Uncharacterized protein</fullName>
    </submittedName>
</protein>
<name>A0A5S9M384_BACIA</name>
<reference evidence="2 3" key="1">
    <citation type="submission" date="2019-12" db="EMBL/GenBank/DDBJ databases">
        <title>Full genome sequence of a Bacillus safensis strain isolated from commercially available natto in Indonesia.</title>
        <authorList>
            <person name="Yoshida M."/>
            <person name="Uomi M."/>
            <person name="Waturangi D."/>
            <person name="Ekaputri J.J."/>
            <person name="Setiamarga D.H.E."/>
        </authorList>
    </citation>
    <scope>NUCLEOTIDE SEQUENCE [LARGE SCALE GENOMIC DNA]</scope>
    <source>
        <strain evidence="2 3">IDN1</strain>
    </source>
</reference>
<feature type="transmembrane region" description="Helical" evidence="1">
    <location>
        <begin position="37"/>
        <end position="69"/>
    </location>
</feature>
<evidence type="ECO:0000313" key="2">
    <source>
        <dbReference type="EMBL" id="BBP87225.1"/>
    </source>
</evidence>
<dbReference type="Proteomes" id="UP000464658">
    <property type="component" value="Chromosome"/>
</dbReference>
<dbReference type="EMBL" id="AP021906">
    <property type="protein sequence ID" value="BBP87225.1"/>
    <property type="molecule type" value="Genomic_DNA"/>
</dbReference>
<evidence type="ECO:0000313" key="3">
    <source>
        <dbReference type="Proteomes" id="UP000464658"/>
    </source>
</evidence>
<keyword evidence="1" id="KW-0812">Transmembrane</keyword>
<keyword evidence="1" id="KW-0472">Membrane</keyword>
<feature type="transmembrane region" description="Helical" evidence="1">
    <location>
        <begin position="12"/>
        <end position="31"/>
    </location>
</feature>
<sequence length="120" mass="13590">MNRLFSNTYRLYYSLLLTFAGLILFMGYLGVHDAESFLMITLTFVVLGCGILFGILPALIFTLLMLFFIGSAMFFTELGHTNPFFSNQTLQDVVVWGAALLFSRFQQEACMSESRRCVTP</sequence>